<dbReference type="FunFam" id="3.30.565.10:FF:000010">
    <property type="entry name" value="Sensor histidine kinase RcsC"/>
    <property type="match status" value="1"/>
</dbReference>
<dbReference type="SUPFAM" id="SSF55874">
    <property type="entry name" value="ATPase domain of HSP90 chaperone/DNA topoisomerase II/histidine kinase"/>
    <property type="match status" value="1"/>
</dbReference>
<dbReference type="SMART" id="SM00448">
    <property type="entry name" value="REC"/>
    <property type="match status" value="1"/>
</dbReference>
<dbReference type="SUPFAM" id="SSF52172">
    <property type="entry name" value="CheY-like"/>
    <property type="match status" value="1"/>
</dbReference>
<dbReference type="PROSITE" id="PS50110">
    <property type="entry name" value="RESPONSE_REGULATORY"/>
    <property type="match status" value="1"/>
</dbReference>
<accession>A0A4V6PFH6</accession>
<keyword evidence="14" id="KW-0175">Coiled coil</keyword>
<feature type="coiled-coil region" evidence="14">
    <location>
        <begin position="276"/>
        <end position="303"/>
    </location>
</feature>
<dbReference type="SMART" id="SM00387">
    <property type="entry name" value="HATPase_c"/>
    <property type="match status" value="1"/>
</dbReference>
<dbReference type="SMART" id="SM00388">
    <property type="entry name" value="HisKA"/>
    <property type="match status" value="1"/>
</dbReference>
<evidence type="ECO:0000256" key="8">
    <source>
        <dbReference type="ARBA" id="ARBA00022777"/>
    </source>
</evidence>
<keyword evidence="5" id="KW-0808">Transferase</keyword>
<protein>
    <recommendedName>
        <fullName evidence="3">histidine kinase</fullName>
        <ecNumber evidence="3">2.7.13.3</ecNumber>
    </recommendedName>
</protein>
<dbReference type="Pfam" id="PF08448">
    <property type="entry name" value="PAS_4"/>
    <property type="match status" value="2"/>
</dbReference>
<keyword evidence="8" id="KW-0418">Kinase</keyword>
<dbReference type="Gene3D" id="3.30.450.20">
    <property type="entry name" value="PAS domain"/>
    <property type="match status" value="3"/>
</dbReference>
<dbReference type="InterPro" id="IPR035965">
    <property type="entry name" value="PAS-like_dom_sf"/>
</dbReference>
<dbReference type="GO" id="GO:0000155">
    <property type="term" value="F:phosphorelay sensor kinase activity"/>
    <property type="evidence" value="ECO:0007669"/>
    <property type="project" value="InterPro"/>
</dbReference>
<evidence type="ECO:0000256" key="10">
    <source>
        <dbReference type="ARBA" id="ARBA00022989"/>
    </source>
</evidence>
<evidence type="ECO:0000313" key="18">
    <source>
        <dbReference type="Proteomes" id="UP000294597"/>
    </source>
</evidence>
<dbReference type="Pfam" id="PF13426">
    <property type="entry name" value="PAS_9"/>
    <property type="match status" value="1"/>
</dbReference>
<dbReference type="InterPro" id="IPR003661">
    <property type="entry name" value="HisK_dim/P_dom"/>
</dbReference>
<comment type="subcellular location">
    <subcellularLocation>
        <location evidence="2">Membrane</location>
    </subcellularLocation>
</comment>
<evidence type="ECO:0000256" key="7">
    <source>
        <dbReference type="ARBA" id="ARBA00022741"/>
    </source>
</evidence>
<keyword evidence="7" id="KW-0547">Nucleotide-binding</keyword>
<gene>
    <name evidence="17" type="ORF">E0F98_08150</name>
</gene>
<dbReference type="InterPro" id="IPR000014">
    <property type="entry name" value="PAS"/>
</dbReference>
<dbReference type="NCBIfam" id="TIGR00229">
    <property type="entry name" value="sensory_box"/>
    <property type="match status" value="1"/>
</dbReference>
<dbReference type="SUPFAM" id="SSF55785">
    <property type="entry name" value="PYP-like sensor domain (PAS domain)"/>
    <property type="match status" value="2"/>
</dbReference>
<dbReference type="GO" id="GO:0005524">
    <property type="term" value="F:ATP binding"/>
    <property type="evidence" value="ECO:0007669"/>
    <property type="project" value="UniProtKB-KW"/>
</dbReference>
<dbReference type="Proteomes" id="UP000294597">
    <property type="component" value="Unassembled WGS sequence"/>
</dbReference>
<keyword evidence="11" id="KW-0902">Two-component regulatory system</keyword>
<dbReference type="Pfam" id="PF02518">
    <property type="entry name" value="HATPase_c"/>
    <property type="match status" value="1"/>
</dbReference>
<dbReference type="Gene3D" id="3.40.50.2300">
    <property type="match status" value="1"/>
</dbReference>
<dbReference type="Gene3D" id="3.30.565.10">
    <property type="entry name" value="Histidine kinase-like ATPase, C-terminal domain"/>
    <property type="match status" value="1"/>
</dbReference>
<evidence type="ECO:0000259" key="15">
    <source>
        <dbReference type="PROSITE" id="PS50109"/>
    </source>
</evidence>
<evidence type="ECO:0000256" key="9">
    <source>
        <dbReference type="ARBA" id="ARBA00022840"/>
    </source>
</evidence>
<dbReference type="PROSITE" id="PS50109">
    <property type="entry name" value="HIS_KIN"/>
    <property type="match status" value="1"/>
</dbReference>
<dbReference type="InterPro" id="IPR036890">
    <property type="entry name" value="HATPase_C_sf"/>
</dbReference>
<evidence type="ECO:0000256" key="2">
    <source>
        <dbReference type="ARBA" id="ARBA00004370"/>
    </source>
</evidence>
<dbReference type="InterPro" id="IPR011006">
    <property type="entry name" value="CheY-like_superfamily"/>
</dbReference>
<dbReference type="CDD" id="cd17546">
    <property type="entry name" value="REC_hyHK_CKI1_RcsC-like"/>
    <property type="match status" value="1"/>
</dbReference>
<dbReference type="FunFam" id="1.10.287.130:FF:000004">
    <property type="entry name" value="Ethylene receptor 1"/>
    <property type="match status" value="1"/>
</dbReference>
<proteinExistence type="predicted"/>
<sequence>MESHDYISLFEQSPALLLVLDPHFNIVTISDAYLKTTMTERENVINRNIFDVFPDNPKYKTSGALAALRISLNRVLEQQVADKMEIQRHAIKKPQSEGGEFVERYWSVVNSPILDDNKKVRYIIQLIEDVTENKELISNNLKLKTHIELLAESYEYAEEIIATINEPFLILNGELEIKSASKSFCKKYNITKDEAEGIALFNLNNKQWDIPSLRSHIENILTYETAPEDLEVTHLFYGIGNQTILFNAKSIFQKTHGEQLILLAIKDISEVRRLSNELQLKEKKALERQLETEKIALKKIEDSEKRYNLMLTKSPYSIAILKGENMVVSLANESIVEMWGKGNDVVGKEFTTILPEIKDTQFPALLNEVYTTGVPFYGNELLAPLLRNGKLEDAYFNFVYQPYHEADNTILGVTIIAYEVTEQVIAKNELIISKINAEQKTLIAEEAVRSKQQFLSNMSHEIRTPMNAIIGFTNIILKTELNNSQREYITAIKESGDALIILINDILDIAKVDAGMITFETTIFRLTKSISTTLHLFEQKILEKNIALVHNYDPAIPKYLIGDPMRLRQIILNLMSNAIKFTSKGEIGVNVRQLSHDSESVTIEFIITDTGIGIAKDRLEHIFKNFEQATKTTSTSYGGTGLGLAIVKQLVERQGGTIIASSEHGVGSSFGFRMNFKKSNRQELVANDELGTSSFDTYKEAITKGTKVLVVEDVVLNQLLIKIILLDFGFEIEMADNGKIAVELLEKNEYDIILMDLQMPEMNGFEATAHIRNVLNSQIPIIALTADVTNADVEKCISIGMNDYISKPIDEQLLFEKISKHLVKV</sequence>
<dbReference type="CDD" id="cd00082">
    <property type="entry name" value="HisKA"/>
    <property type="match status" value="1"/>
</dbReference>
<dbReference type="InterPro" id="IPR003594">
    <property type="entry name" value="HATPase_dom"/>
</dbReference>
<dbReference type="PANTHER" id="PTHR45339:SF1">
    <property type="entry name" value="HYBRID SIGNAL TRANSDUCTION HISTIDINE KINASE J"/>
    <property type="match status" value="1"/>
</dbReference>
<evidence type="ECO:0000313" key="17">
    <source>
        <dbReference type="EMBL" id="TDE04608.1"/>
    </source>
</evidence>
<dbReference type="RefSeq" id="WP_132110298.1">
    <property type="nucleotide sequence ID" value="NZ_SMFO01000004.1"/>
</dbReference>
<evidence type="ECO:0000259" key="16">
    <source>
        <dbReference type="PROSITE" id="PS50110"/>
    </source>
</evidence>
<feature type="domain" description="Histidine kinase" evidence="15">
    <location>
        <begin position="457"/>
        <end position="678"/>
    </location>
</feature>
<dbReference type="AlphaFoldDB" id="A0A4V6PFH6"/>
<evidence type="ECO:0000256" key="14">
    <source>
        <dbReference type="SAM" id="Coils"/>
    </source>
</evidence>
<dbReference type="Pfam" id="PF00512">
    <property type="entry name" value="HisKA"/>
    <property type="match status" value="1"/>
</dbReference>
<comment type="catalytic activity">
    <reaction evidence="1">
        <text>ATP + protein L-histidine = ADP + protein N-phospho-L-histidine.</text>
        <dbReference type="EC" id="2.7.13.3"/>
    </reaction>
</comment>
<dbReference type="SMART" id="SM00091">
    <property type="entry name" value="PAS"/>
    <property type="match status" value="3"/>
</dbReference>
<evidence type="ECO:0000256" key="3">
    <source>
        <dbReference type="ARBA" id="ARBA00012438"/>
    </source>
</evidence>
<dbReference type="InterPro" id="IPR001789">
    <property type="entry name" value="Sig_transdc_resp-reg_receiver"/>
</dbReference>
<keyword evidence="12" id="KW-0472">Membrane</keyword>
<dbReference type="EMBL" id="SMFO01000004">
    <property type="protein sequence ID" value="TDE04608.1"/>
    <property type="molecule type" value="Genomic_DNA"/>
</dbReference>
<reference evidence="17 18" key="1">
    <citation type="submission" date="2019-03" db="EMBL/GenBank/DDBJ databases">
        <title>Flavobacterium TSA-D2 sp. nov., isolated from arctic soil.</title>
        <authorList>
            <person name="Chaudhary D.K."/>
        </authorList>
    </citation>
    <scope>NUCLEOTIDE SEQUENCE [LARGE SCALE GENOMIC DNA]</scope>
    <source>
        <strain evidence="17 18">TSA-D2</strain>
    </source>
</reference>
<organism evidence="17 18">
    <name type="scientific">Flavobacterium hiemivividum</name>
    <dbReference type="NCBI Taxonomy" id="2541734"/>
    <lineage>
        <taxon>Bacteria</taxon>
        <taxon>Pseudomonadati</taxon>
        <taxon>Bacteroidota</taxon>
        <taxon>Flavobacteriia</taxon>
        <taxon>Flavobacteriales</taxon>
        <taxon>Flavobacteriaceae</taxon>
        <taxon>Flavobacterium</taxon>
    </lineage>
</organism>
<evidence type="ECO:0000256" key="5">
    <source>
        <dbReference type="ARBA" id="ARBA00022679"/>
    </source>
</evidence>
<feature type="modified residue" description="4-aspartylphosphate" evidence="13">
    <location>
        <position position="756"/>
    </location>
</feature>
<dbReference type="InterPro" id="IPR013656">
    <property type="entry name" value="PAS_4"/>
</dbReference>
<evidence type="ECO:0000256" key="13">
    <source>
        <dbReference type="PROSITE-ProRule" id="PRU00169"/>
    </source>
</evidence>
<dbReference type="Pfam" id="PF00072">
    <property type="entry name" value="Response_reg"/>
    <property type="match status" value="1"/>
</dbReference>
<keyword evidence="4 13" id="KW-0597">Phosphoprotein</keyword>
<keyword evidence="18" id="KW-1185">Reference proteome</keyword>
<evidence type="ECO:0000256" key="6">
    <source>
        <dbReference type="ARBA" id="ARBA00022692"/>
    </source>
</evidence>
<name>A0A4V6PFH6_9FLAO</name>
<dbReference type="InterPro" id="IPR004358">
    <property type="entry name" value="Sig_transdc_His_kin-like_C"/>
</dbReference>
<evidence type="ECO:0000256" key="4">
    <source>
        <dbReference type="ARBA" id="ARBA00022553"/>
    </source>
</evidence>
<dbReference type="CDD" id="cd16922">
    <property type="entry name" value="HATPase_EvgS-ArcB-TorS-like"/>
    <property type="match status" value="1"/>
</dbReference>
<dbReference type="InterPro" id="IPR036097">
    <property type="entry name" value="HisK_dim/P_sf"/>
</dbReference>
<dbReference type="SUPFAM" id="SSF47384">
    <property type="entry name" value="Homodimeric domain of signal transducing histidine kinase"/>
    <property type="match status" value="1"/>
</dbReference>
<dbReference type="Gene3D" id="1.10.287.130">
    <property type="match status" value="1"/>
</dbReference>
<dbReference type="PRINTS" id="PR00344">
    <property type="entry name" value="BCTRLSENSOR"/>
</dbReference>
<dbReference type="PANTHER" id="PTHR45339">
    <property type="entry name" value="HYBRID SIGNAL TRANSDUCTION HISTIDINE KINASE J"/>
    <property type="match status" value="1"/>
</dbReference>
<feature type="domain" description="Response regulatory" evidence="16">
    <location>
        <begin position="707"/>
        <end position="822"/>
    </location>
</feature>
<evidence type="ECO:0000256" key="11">
    <source>
        <dbReference type="ARBA" id="ARBA00023012"/>
    </source>
</evidence>
<keyword evidence="9" id="KW-0067">ATP-binding</keyword>
<dbReference type="GO" id="GO:0016020">
    <property type="term" value="C:membrane"/>
    <property type="evidence" value="ECO:0007669"/>
    <property type="project" value="UniProtKB-SubCell"/>
</dbReference>
<keyword evidence="10" id="KW-1133">Transmembrane helix</keyword>
<dbReference type="EC" id="2.7.13.3" evidence="3"/>
<dbReference type="CDD" id="cd00130">
    <property type="entry name" value="PAS"/>
    <property type="match status" value="1"/>
</dbReference>
<dbReference type="InterPro" id="IPR005467">
    <property type="entry name" value="His_kinase_dom"/>
</dbReference>
<comment type="caution">
    <text evidence="17">The sequence shown here is derived from an EMBL/GenBank/DDBJ whole genome shotgun (WGS) entry which is preliminary data.</text>
</comment>
<evidence type="ECO:0000256" key="1">
    <source>
        <dbReference type="ARBA" id="ARBA00000085"/>
    </source>
</evidence>
<evidence type="ECO:0000256" key="12">
    <source>
        <dbReference type="ARBA" id="ARBA00023136"/>
    </source>
</evidence>
<keyword evidence="6" id="KW-0812">Transmembrane</keyword>